<dbReference type="SUPFAM" id="SSF52374">
    <property type="entry name" value="Nucleotidylyl transferase"/>
    <property type="match status" value="1"/>
</dbReference>
<dbReference type="InterPro" id="IPR001412">
    <property type="entry name" value="aa-tRNA-synth_I_CS"/>
</dbReference>
<dbReference type="PROSITE" id="PS00178">
    <property type="entry name" value="AA_TRNA_LIGASE_I"/>
    <property type="match status" value="1"/>
</dbReference>
<dbReference type="Pfam" id="PF22421">
    <property type="entry name" value="SYY_C-terminal"/>
    <property type="match status" value="1"/>
</dbReference>
<dbReference type="InterPro" id="IPR002305">
    <property type="entry name" value="aa-tRNA-synth_Ic"/>
</dbReference>
<dbReference type="InterPro" id="IPR014729">
    <property type="entry name" value="Rossmann-like_a/b/a_fold"/>
</dbReference>
<protein>
    <recommendedName>
        <fullName evidence="10">Tyrosine--tRNA ligase</fullName>
        <ecNumber evidence="10">6.1.1.1</ecNumber>
    </recommendedName>
    <alternativeName>
        <fullName evidence="10">Tyrosyl-tRNA synthetase</fullName>
        <shortName evidence="10">TyrRS</shortName>
    </alternativeName>
</protein>
<dbReference type="InterPro" id="IPR024108">
    <property type="entry name" value="Tyr-tRNA-ligase_bac_2"/>
</dbReference>
<keyword evidence="5 10" id="KW-0067">ATP-binding</keyword>
<dbReference type="Gene3D" id="1.10.240.10">
    <property type="entry name" value="Tyrosyl-Transfer RNA Synthetase"/>
    <property type="match status" value="1"/>
</dbReference>
<evidence type="ECO:0000313" key="14">
    <source>
        <dbReference type="Proteomes" id="UP000594464"/>
    </source>
</evidence>
<dbReference type="Gene3D" id="3.10.290.10">
    <property type="entry name" value="RNA-binding S4 domain"/>
    <property type="match status" value="1"/>
</dbReference>
<dbReference type="CDD" id="cd00165">
    <property type="entry name" value="S4"/>
    <property type="match status" value="1"/>
</dbReference>
<accession>A0A7T0C0N9</accession>
<organism evidence="13 14">
    <name type="scientific">Candidatus Nitrohelix vancouverensis</name>
    <dbReference type="NCBI Taxonomy" id="2705534"/>
    <lineage>
        <taxon>Bacteria</taxon>
        <taxon>Pseudomonadati</taxon>
        <taxon>Nitrospinota/Tectimicrobiota group</taxon>
        <taxon>Nitrospinota</taxon>
        <taxon>Nitrospinia</taxon>
        <taxon>Nitrospinales</taxon>
        <taxon>Nitrospinaceae</taxon>
        <taxon>Candidatus Nitrohelix</taxon>
    </lineage>
</organism>
<keyword evidence="4 10" id="KW-0547">Nucleotide-binding</keyword>
<dbReference type="Pfam" id="PF00579">
    <property type="entry name" value="tRNA-synt_1b"/>
    <property type="match status" value="1"/>
</dbReference>
<dbReference type="InterPro" id="IPR002942">
    <property type="entry name" value="S4_RNA-bd"/>
</dbReference>
<dbReference type="GO" id="GO:0003723">
    <property type="term" value="F:RNA binding"/>
    <property type="evidence" value="ECO:0007669"/>
    <property type="project" value="UniProtKB-KW"/>
</dbReference>
<dbReference type="AlphaFoldDB" id="A0A7T0C0N9"/>
<dbReference type="HAMAP" id="MF_02007">
    <property type="entry name" value="Tyr_tRNA_synth_type2"/>
    <property type="match status" value="1"/>
</dbReference>
<evidence type="ECO:0000256" key="4">
    <source>
        <dbReference type="ARBA" id="ARBA00022741"/>
    </source>
</evidence>
<comment type="function">
    <text evidence="10">Catalyzes the attachment of tyrosine to tRNA(Tyr) in a two-step reaction: tyrosine is first activated by ATP to form Tyr-AMP and then transferred to the acceptor end of tRNA(Tyr).</text>
</comment>
<dbReference type="InterPro" id="IPR002307">
    <property type="entry name" value="Tyr-tRNA-ligase"/>
</dbReference>
<dbReference type="CDD" id="cd00805">
    <property type="entry name" value="TyrRS_core"/>
    <property type="match status" value="1"/>
</dbReference>
<dbReference type="FunFam" id="3.40.50.620:FF:000061">
    <property type="entry name" value="Tyrosine--tRNA ligase"/>
    <property type="match status" value="1"/>
</dbReference>
<feature type="domain" description="RNA-binding S4" evidence="12">
    <location>
        <begin position="348"/>
        <end position="406"/>
    </location>
</feature>
<dbReference type="EMBL" id="CP048620">
    <property type="protein sequence ID" value="QPJ64404.1"/>
    <property type="molecule type" value="Genomic_DNA"/>
</dbReference>
<evidence type="ECO:0000256" key="10">
    <source>
        <dbReference type="HAMAP-Rule" id="MF_02007"/>
    </source>
</evidence>
<dbReference type="PANTHER" id="PTHR11766">
    <property type="entry name" value="TYROSYL-TRNA SYNTHETASE"/>
    <property type="match status" value="1"/>
</dbReference>
<evidence type="ECO:0000256" key="2">
    <source>
        <dbReference type="ARBA" id="ARBA00022490"/>
    </source>
</evidence>
<reference evidence="14" key="1">
    <citation type="submission" date="2020-02" db="EMBL/GenBank/DDBJ databases">
        <title>Genomic and physiological characterization of two novel Nitrospinaceae genera.</title>
        <authorList>
            <person name="Mueller A.J."/>
            <person name="Jung M.-Y."/>
            <person name="Strachan C.R."/>
            <person name="Herbold C.W."/>
            <person name="Kirkegaard R.H."/>
            <person name="Daims H."/>
        </authorList>
    </citation>
    <scope>NUCLEOTIDE SEQUENCE [LARGE SCALE GENOMIC DNA]</scope>
</reference>
<dbReference type="KEGG" id="nva:G3M78_02925"/>
<dbReference type="PANTHER" id="PTHR11766:SF1">
    <property type="entry name" value="TYROSINE--TRNA LIGASE"/>
    <property type="match status" value="1"/>
</dbReference>
<keyword evidence="3 10" id="KW-0436">Ligase</keyword>
<evidence type="ECO:0000256" key="1">
    <source>
        <dbReference type="ARBA" id="ARBA00011738"/>
    </source>
</evidence>
<dbReference type="GO" id="GO:0005829">
    <property type="term" value="C:cytosol"/>
    <property type="evidence" value="ECO:0007669"/>
    <property type="project" value="TreeGrafter"/>
</dbReference>
<dbReference type="PRINTS" id="PR01040">
    <property type="entry name" value="TRNASYNTHTYR"/>
</dbReference>
<dbReference type="GO" id="GO:0005524">
    <property type="term" value="F:ATP binding"/>
    <property type="evidence" value="ECO:0007669"/>
    <property type="project" value="UniProtKB-UniRule"/>
</dbReference>
<keyword evidence="7 10" id="KW-0648">Protein biosynthesis</keyword>
<dbReference type="InterPro" id="IPR054608">
    <property type="entry name" value="SYY-like_C"/>
</dbReference>
<name>A0A7T0C0N9_9BACT</name>
<evidence type="ECO:0000313" key="13">
    <source>
        <dbReference type="EMBL" id="QPJ64404.1"/>
    </source>
</evidence>
<feature type="short sequence motif" description="'HIGH' region" evidence="10">
    <location>
        <begin position="53"/>
        <end position="62"/>
    </location>
</feature>
<gene>
    <name evidence="10" type="primary">tyrS</name>
    <name evidence="13" type="ORF">G3M78_02925</name>
</gene>
<keyword evidence="6 11" id="KW-0694">RNA-binding</keyword>
<dbReference type="InterPro" id="IPR036986">
    <property type="entry name" value="S4_RNA-bd_sf"/>
</dbReference>
<comment type="catalytic activity">
    <reaction evidence="9 10">
        <text>tRNA(Tyr) + L-tyrosine + ATP = L-tyrosyl-tRNA(Tyr) + AMP + diphosphate + H(+)</text>
        <dbReference type="Rhea" id="RHEA:10220"/>
        <dbReference type="Rhea" id="RHEA-COMP:9706"/>
        <dbReference type="Rhea" id="RHEA-COMP:9707"/>
        <dbReference type="ChEBI" id="CHEBI:15378"/>
        <dbReference type="ChEBI" id="CHEBI:30616"/>
        <dbReference type="ChEBI" id="CHEBI:33019"/>
        <dbReference type="ChEBI" id="CHEBI:58315"/>
        <dbReference type="ChEBI" id="CHEBI:78442"/>
        <dbReference type="ChEBI" id="CHEBI:78536"/>
        <dbReference type="ChEBI" id="CHEBI:456215"/>
        <dbReference type="EC" id="6.1.1.1"/>
    </reaction>
</comment>
<comment type="subunit">
    <text evidence="1 10">Homodimer.</text>
</comment>
<keyword evidence="8 10" id="KW-0030">Aminoacyl-tRNA synthetase</keyword>
<dbReference type="NCBIfam" id="TIGR00234">
    <property type="entry name" value="tyrS"/>
    <property type="match status" value="1"/>
</dbReference>
<feature type="short sequence motif" description="'KMSKS' region" evidence="10">
    <location>
        <begin position="237"/>
        <end position="241"/>
    </location>
</feature>
<dbReference type="GO" id="GO:0006437">
    <property type="term" value="P:tyrosyl-tRNA aminoacylation"/>
    <property type="evidence" value="ECO:0007669"/>
    <property type="project" value="UniProtKB-UniRule"/>
</dbReference>
<evidence type="ECO:0000256" key="9">
    <source>
        <dbReference type="ARBA" id="ARBA00048248"/>
    </source>
</evidence>
<dbReference type="SMART" id="SM00363">
    <property type="entry name" value="S4"/>
    <property type="match status" value="1"/>
</dbReference>
<dbReference type="Proteomes" id="UP000594464">
    <property type="component" value="Chromosome"/>
</dbReference>
<evidence type="ECO:0000256" key="8">
    <source>
        <dbReference type="ARBA" id="ARBA00023146"/>
    </source>
</evidence>
<evidence type="ECO:0000256" key="3">
    <source>
        <dbReference type="ARBA" id="ARBA00022598"/>
    </source>
</evidence>
<evidence type="ECO:0000256" key="6">
    <source>
        <dbReference type="ARBA" id="ARBA00022884"/>
    </source>
</evidence>
<dbReference type="SUPFAM" id="SSF55174">
    <property type="entry name" value="Alpha-L RNA-binding motif"/>
    <property type="match status" value="1"/>
</dbReference>
<keyword evidence="2 10" id="KW-0963">Cytoplasm</keyword>
<sequence length="410" mass="45837">MTAEKIDLPPLEEQLKVIRRGAVEIIDEKDLIERLKKSIKTGRPLRVKAGFDPTAPDLHLGHTVLLQKMKQFQDLGHATIFLIGDFTAMIGDPTGRSETRKSLTPEEVKVNALTYLDQVYKILDPARTIVRYNTEWMNAFSSTDVVNLAARYTVARMLERDDFQKRMRDNQPVSIHELLYPLVQGYDSVALESDIELGGTDQKFNLLVGRDLQRDYEQIPQNILTLPLLEGTDGVRKMSKSYGNSIGVSAPPGEMFGKIMSIPDDLMWRYYELLSSVAVDELEKMKADAASGTLNPRDAKIQLARELVTQYHNAEAAENAATEFANVFKKKLLPDEIPEAPSWGSEPKPISNVLSDFKLTDSASAARRLIQQGAVTINGDKVSDVNLSLEGGKEYLIKVGKKRFLKIVST</sequence>
<dbReference type="PROSITE" id="PS50889">
    <property type="entry name" value="S4"/>
    <property type="match status" value="1"/>
</dbReference>
<comment type="similarity">
    <text evidence="10">Belongs to the class-I aminoacyl-tRNA synthetase family. TyrS type 2 subfamily.</text>
</comment>
<evidence type="ECO:0000256" key="11">
    <source>
        <dbReference type="PROSITE-ProRule" id="PRU00182"/>
    </source>
</evidence>
<comment type="subcellular location">
    <subcellularLocation>
        <location evidence="10">Cytoplasm</location>
    </subcellularLocation>
</comment>
<dbReference type="EC" id="6.1.1.1" evidence="10"/>
<dbReference type="Gene3D" id="3.40.50.620">
    <property type="entry name" value="HUPs"/>
    <property type="match status" value="1"/>
</dbReference>
<dbReference type="GO" id="GO:0004831">
    <property type="term" value="F:tyrosine-tRNA ligase activity"/>
    <property type="evidence" value="ECO:0007669"/>
    <property type="project" value="UniProtKB-UniRule"/>
</dbReference>
<evidence type="ECO:0000256" key="7">
    <source>
        <dbReference type="ARBA" id="ARBA00022917"/>
    </source>
</evidence>
<dbReference type="FunFam" id="1.10.240.10:FF:000006">
    <property type="entry name" value="Tyrosine--tRNA ligase"/>
    <property type="match status" value="1"/>
</dbReference>
<dbReference type="InterPro" id="IPR024088">
    <property type="entry name" value="Tyr-tRNA-ligase_bac-type"/>
</dbReference>
<feature type="binding site" evidence="10">
    <location>
        <position position="240"/>
    </location>
    <ligand>
        <name>ATP</name>
        <dbReference type="ChEBI" id="CHEBI:30616"/>
    </ligand>
</feature>
<evidence type="ECO:0000259" key="12">
    <source>
        <dbReference type="SMART" id="SM00363"/>
    </source>
</evidence>
<proteinExistence type="inferred from homology"/>
<evidence type="ECO:0000256" key="5">
    <source>
        <dbReference type="ARBA" id="ARBA00022840"/>
    </source>
</evidence>